<dbReference type="InterPro" id="IPR053286">
    <property type="entry name" value="Nematode_rcpt-like_srab"/>
</dbReference>
<feature type="transmembrane region" description="Helical" evidence="5">
    <location>
        <begin position="94"/>
        <end position="120"/>
    </location>
</feature>
<evidence type="ECO:0000256" key="1">
    <source>
        <dbReference type="ARBA" id="ARBA00004141"/>
    </source>
</evidence>
<evidence type="ECO:0000256" key="2">
    <source>
        <dbReference type="ARBA" id="ARBA00022692"/>
    </source>
</evidence>
<name>A0A6V7UZP6_MELEN</name>
<keyword evidence="2 5" id="KW-0812">Transmembrane</keyword>
<dbReference type="GO" id="GO:0016020">
    <property type="term" value="C:membrane"/>
    <property type="evidence" value="ECO:0007669"/>
    <property type="project" value="UniProtKB-SubCell"/>
</dbReference>
<sequence length="335" mass="39352">MNQTECIEAEAAVIDTGYNIVRVIQIICGITTLILILKVILSYRTKQVKLHKNLIVLVINVLLLDALFVLSFTSTDILNFYVNFTYKNSCDCFFQVWVVYLVRIPFYLYVAGSPLIHFAIMIERIIATIFVRIYENQGKLIAVASTIIVWLLTFTYGFYVYISSIEDSTFSHPMVYLTLTSIYNAHVLIYFHYFFLFLVICIASADYYLILRNQKIKSNFFSSITSYSLSQSYQAKQNILVMRIIFPLDFSYSFVFALFNILSSFIRSKRDDYGQLIYMRTYEAIILLLFIHAIIKLIIYDYFLRKQNDLNKNFIKNNKNVSSEFYFKSLNYAWK</sequence>
<feature type="transmembrane region" description="Helical" evidence="5">
    <location>
        <begin position="20"/>
        <end position="41"/>
    </location>
</feature>
<feature type="transmembrane region" description="Helical" evidence="5">
    <location>
        <begin position="240"/>
        <end position="262"/>
    </location>
</feature>
<reference evidence="7 8" key="1">
    <citation type="submission" date="2020-08" db="EMBL/GenBank/DDBJ databases">
        <authorList>
            <person name="Koutsovoulos G."/>
            <person name="Danchin GJ E."/>
        </authorList>
    </citation>
    <scope>NUCLEOTIDE SEQUENCE [LARGE SCALE GENOMIC DNA]</scope>
</reference>
<organism evidence="7 8">
    <name type="scientific">Meloidogyne enterolobii</name>
    <name type="common">Root-knot nematode worm</name>
    <name type="synonym">Meloidogyne mayaguensis</name>
    <dbReference type="NCBI Taxonomy" id="390850"/>
    <lineage>
        <taxon>Eukaryota</taxon>
        <taxon>Metazoa</taxon>
        <taxon>Ecdysozoa</taxon>
        <taxon>Nematoda</taxon>
        <taxon>Chromadorea</taxon>
        <taxon>Rhabditida</taxon>
        <taxon>Tylenchina</taxon>
        <taxon>Tylenchomorpha</taxon>
        <taxon>Tylenchoidea</taxon>
        <taxon>Meloidogynidae</taxon>
        <taxon>Meloidogyninae</taxon>
        <taxon>Meloidogyne</taxon>
    </lineage>
</organism>
<evidence type="ECO:0000256" key="3">
    <source>
        <dbReference type="ARBA" id="ARBA00022989"/>
    </source>
</evidence>
<keyword evidence="4 5" id="KW-0472">Membrane</keyword>
<feature type="transmembrane region" description="Helical" evidence="5">
    <location>
        <begin position="140"/>
        <end position="162"/>
    </location>
</feature>
<dbReference type="PANTHER" id="PTHR46561:SF11">
    <property type="entry name" value="SERPENTINE RECEPTOR CLASS ALPHA_BETA-14"/>
    <property type="match status" value="1"/>
</dbReference>
<dbReference type="Gene3D" id="1.20.1070.10">
    <property type="entry name" value="Rhodopsin 7-helix transmembrane proteins"/>
    <property type="match status" value="1"/>
</dbReference>
<feature type="transmembrane region" description="Helical" evidence="5">
    <location>
        <begin position="182"/>
        <end position="209"/>
    </location>
</feature>
<keyword evidence="3 5" id="KW-1133">Transmembrane helix</keyword>
<protein>
    <recommendedName>
        <fullName evidence="6">G-protein coupled receptors family 1 profile domain-containing protein</fullName>
    </recommendedName>
</protein>
<dbReference type="PANTHER" id="PTHR46561">
    <property type="entry name" value="SERPENTINE RECEPTOR, CLASS AB (CLASS A-LIKE)-RELATED"/>
    <property type="match status" value="1"/>
</dbReference>
<evidence type="ECO:0000313" key="7">
    <source>
        <dbReference type="EMBL" id="CAD2168036.1"/>
    </source>
</evidence>
<accession>A0A6V7UZP6</accession>
<comment type="caution">
    <text evidence="7">The sequence shown here is derived from an EMBL/GenBank/DDBJ whole genome shotgun (WGS) entry which is preliminary data.</text>
</comment>
<evidence type="ECO:0000256" key="5">
    <source>
        <dbReference type="SAM" id="Phobius"/>
    </source>
</evidence>
<evidence type="ECO:0000313" key="8">
    <source>
        <dbReference type="Proteomes" id="UP000580250"/>
    </source>
</evidence>
<dbReference type="SUPFAM" id="SSF81321">
    <property type="entry name" value="Family A G protein-coupled receptor-like"/>
    <property type="match status" value="1"/>
</dbReference>
<dbReference type="InterPro" id="IPR017452">
    <property type="entry name" value="GPCR_Rhodpsn_7TM"/>
</dbReference>
<feature type="transmembrane region" description="Helical" evidence="5">
    <location>
        <begin position="53"/>
        <end position="74"/>
    </location>
</feature>
<evidence type="ECO:0000256" key="4">
    <source>
        <dbReference type="ARBA" id="ARBA00023136"/>
    </source>
</evidence>
<dbReference type="Proteomes" id="UP000580250">
    <property type="component" value="Unassembled WGS sequence"/>
</dbReference>
<evidence type="ECO:0000259" key="6">
    <source>
        <dbReference type="PROSITE" id="PS50262"/>
    </source>
</evidence>
<gene>
    <name evidence="7" type="ORF">MENT_LOCUS19371</name>
</gene>
<dbReference type="EMBL" id="CAJEWN010000135">
    <property type="protein sequence ID" value="CAD2168036.1"/>
    <property type="molecule type" value="Genomic_DNA"/>
</dbReference>
<feature type="transmembrane region" description="Helical" evidence="5">
    <location>
        <begin position="282"/>
        <end position="303"/>
    </location>
</feature>
<comment type="subcellular location">
    <subcellularLocation>
        <location evidence="1">Membrane</location>
        <topology evidence="1">Multi-pass membrane protein</topology>
    </subcellularLocation>
</comment>
<feature type="domain" description="G-protein coupled receptors family 1 profile" evidence="6">
    <location>
        <begin position="32"/>
        <end position="300"/>
    </location>
</feature>
<dbReference type="PROSITE" id="PS50262">
    <property type="entry name" value="G_PROTEIN_RECEP_F1_2"/>
    <property type="match status" value="1"/>
</dbReference>
<proteinExistence type="predicted"/>
<dbReference type="Pfam" id="PF10292">
    <property type="entry name" value="7TM_GPCR_Srab"/>
    <property type="match status" value="1"/>
</dbReference>
<dbReference type="InterPro" id="IPR019408">
    <property type="entry name" value="7TM_GPCR_serpentine_rcpt_Srab"/>
</dbReference>
<dbReference type="AlphaFoldDB" id="A0A6V7UZP6"/>